<feature type="region of interest" description="Disordered" evidence="1">
    <location>
        <begin position="341"/>
        <end position="374"/>
    </location>
</feature>
<feature type="transmembrane region" description="Helical" evidence="2">
    <location>
        <begin position="752"/>
        <end position="773"/>
    </location>
</feature>
<evidence type="ECO:0000256" key="2">
    <source>
        <dbReference type="SAM" id="Phobius"/>
    </source>
</evidence>
<accession>A0A385Q509</accession>
<keyword evidence="2" id="KW-0812">Transmembrane</keyword>
<reference evidence="3 4" key="1">
    <citation type="submission" date="2018-09" db="EMBL/GenBank/DDBJ databases">
        <title>Genome sequencing of Lachnoanaerobaculum umeaense DSM 23576.</title>
        <authorList>
            <person name="Kook J.-K."/>
            <person name="Park S.-N."/>
            <person name="Lim Y.K."/>
        </authorList>
    </citation>
    <scope>NUCLEOTIDE SEQUENCE [LARGE SCALE GENOMIC DNA]</scope>
    <source>
        <strain evidence="4">DSM 23576 \ CCUG 58757</strain>
    </source>
</reference>
<sequence length="780" mass="86163">MNIQSREKKLISILICICFMLQIIFRSFCFDAMAIQSNTVIGLIFRDSRGYHIRNVSSFLDIDGTLTLPTPMDLGDTNDESYSNWSPILVKNSFDNIKNVIRNGGSIEIEDYDVSNPPTLATSSVATPSTATATNSIREDLVIRSGFLPISSEESQNTSITLYRSNVYFAIGSRVHIAREDSLNTIADNMQQFVSKNGNRNQIFFLAVQPPVEDTPDPEIVTETTMGLNTQIEINEQESLPVNSNTVESVTDNSNIVESMTTDSVTAESITVDSYNEGNRPNNGNTGTTVNNISVVDVGITNTQDRITSNTNDISTISIVNEGENSGITGQVSINREVEPQRNTRTYVPSGTGNNNRSESTSTVSPRVSINSDTSNNRVNGFINTRTTSVNVEDNNFDANNYSVLVYKNIGGKEVLSDVNYSWSSNGENHKANILFDDDGEYRISVVKNGKNSFEEKVNVDSVAPYITITGVENLTANARTVSPVVRYSDVNIDLSKSKINLESVTDGKFRELIYKAKRQDGGYILKLDPIYIDDNYILTVTIYDLAGNVTRKQVNFSVNKNGATFKFKPEELVGKHTNKVFTPIIEVWNTDEISIVSATINGTDEPYDFVDGELRFLKTVDKDGKYIFNLEVIDTAGNKSTMKPVEVIYDATKPVNIILGVEDGKSYEGSVNIILSTELPGDFIDSVWLNDRLLSKREYTVNQDGKATLNVAIEGKHSIKVQAKDQAGNLSDIVEVNFDIKAPNKKLLSTGYIPLAVITLGLALGLGIAFMYKKRREEE</sequence>
<dbReference type="OrthoDB" id="3193440at2"/>
<dbReference type="EMBL" id="CP032364">
    <property type="protein sequence ID" value="AYB00024.1"/>
    <property type="molecule type" value="Genomic_DNA"/>
</dbReference>
<keyword evidence="4" id="KW-1185">Reference proteome</keyword>
<name>A0A385Q509_9FIRM</name>
<dbReference type="KEGG" id="lua:D4A81_08750"/>
<evidence type="ECO:0000256" key="1">
    <source>
        <dbReference type="SAM" id="MobiDB-lite"/>
    </source>
</evidence>
<keyword evidence="2" id="KW-0472">Membrane</keyword>
<gene>
    <name evidence="3" type="ORF">D4A81_08750</name>
</gene>
<organism evidence="3 4">
    <name type="scientific">Lachnoanaerobaculum umeaense</name>
    <dbReference type="NCBI Taxonomy" id="617123"/>
    <lineage>
        <taxon>Bacteria</taxon>
        <taxon>Bacillati</taxon>
        <taxon>Bacillota</taxon>
        <taxon>Clostridia</taxon>
        <taxon>Lachnospirales</taxon>
        <taxon>Lachnospiraceae</taxon>
        <taxon>Lachnoanaerobaculum</taxon>
    </lineage>
</organism>
<feature type="compositionally biased region" description="Polar residues" evidence="1">
    <location>
        <begin position="343"/>
        <end position="374"/>
    </location>
</feature>
<keyword evidence="2" id="KW-1133">Transmembrane helix</keyword>
<evidence type="ECO:0000313" key="4">
    <source>
        <dbReference type="Proteomes" id="UP000265562"/>
    </source>
</evidence>
<dbReference type="AlphaFoldDB" id="A0A385Q509"/>
<dbReference type="Proteomes" id="UP000265562">
    <property type="component" value="Chromosome"/>
</dbReference>
<protein>
    <submittedName>
        <fullName evidence="3">Uncharacterized protein</fullName>
    </submittedName>
</protein>
<evidence type="ECO:0000313" key="3">
    <source>
        <dbReference type="EMBL" id="AYB00024.1"/>
    </source>
</evidence>
<proteinExistence type="predicted"/>
<dbReference type="RefSeq" id="WP_111524638.1">
    <property type="nucleotide sequence ID" value="NZ_CP032364.1"/>
</dbReference>